<evidence type="ECO:0000259" key="8">
    <source>
        <dbReference type="PROSITE" id="PS51370"/>
    </source>
</evidence>
<organism evidence="9 10">
    <name type="scientific">Daucus carota subsp. sativus</name>
    <name type="common">Carrot</name>
    <dbReference type="NCBI Taxonomy" id="79200"/>
    <lineage>
        <taxon>Eukaryota</taxon>
        <taxon>Viridiplantae</taxon>
        <taxon>Streptophyta</taxon>
        <taxon>Embryophyta</taxon>
        <taxon>Tracheophyta</taxon>
        <taxon>Spermatophyta</taxon>
        <taxon>Magnoliopsida</taxon>
        <taxon>eudicotyledons</taxon>
        <taxon>Gunneridae</taxon>
        <taxon>Pentapetalae</taxon>
        <taxon>asterids</taxon>
        <taxon>campanulids</taxon>
        <taxon>Apiales</taxon>
        <taxon>Apiaceae</taxon>
        <taxon>Apioideae</taxon>
        <taxon>Scandiceae</taxon>
        <taxon>Daucinae</taxon>
        <taxon>Daucus</taxon>
        <taxon>Daucus sect. Daucus</taxon>
    </lineage>
</organism>
<dbReference type="InterPro" id="IPR017887">
    <property type="entry name" value="TF_TCP_subgr"/>
</dbReference>
<evidence type="ECO:0000256" key="1">
    <source>
        <dbReference type="ARBA" id="ARBA00004123"/>
    </source>
</evidence>
<dbReference type="AlphaFoldDB" id="A0AAF0XMD2"/>
<dbReference type="InterPro" id="IPR017888">
    <property type="entry name" value="CYC/TB1_R_domain"/>
</dbReference>
<dbReference type="PANTHER" id="PTHR31072">
    <property type="entry name" value="TRANSCRIPTION FACTOR TCP4-RELATED"/>
    <property type="match status" value="1"/>
</dbReference>
<protein>
    <recommendedName>
        <fullName evidence="11">TCP domain-containing protein</fullName>
    </recommendedName>
</protein>
<evidence type="ECO:0000256" key="5">
    <source>
        <dbReference type="ARBA" id="ARBA00023163"/>
    </source>
</evidence>
<dbReference type="Proteomes" id="UP000077755">
    <property type="component" value="Chromosome 7"/>
</dbReference>
<evidence type="ECO:0000259" key="7">
    <source>
        <dbReference type="PROSITE" id="PS51369"/>
    </source>
</evidence>
<keyword evidence="6" id="KW-0539">Nucleus</keyword>
<evidence type="ECO:0000256" key="2">
    <source>
        <dbReference type="ARBA" id="ARBA00022473"/>
    </source>
</evidence>
<keyword evidence="4" id="KW-0238">DNA-binding</keyword>
<reference evidence="9" key="2">
    <citation type="submission" date="2022-03" db="EMBL/GenBank/DDBJ databases">
        <title>Draft title - Genomic analysis of global carrot germplasm unveils the trajectory of domestication and the origin of high carotenoid orange carrot.</title>
        <authorList>
            <person name="Iorizzo M."/>
            <person name="Ellison S."/>
            <person name="Senalik D."/>
            <person name="Macko-Podgorni A."/>
            <person name="Grzebelus D."/>
            <person name="Bostan H."/>
            <person name="Rolling W."/>
            <person name="Curaba J."/>
            <person name="Simon P."/>
        </authorList>
    </citation>
    <scope>NUCLEOTIDE SEQUENCE</scope>
    <source>
        <tissue evidence="9">Leaf</tissue>
    </source>
</reference>
<comment type="subcellular location">
    <subcellularLocation>
        <location evidence="1">Nucleus</location>
    </subcellularLocation>
</comment>
<reference evidence="9" key="1">
    <citation type="journal article" date="2016" name="Nat. Genet.">
        <title>A high-quality carrot genome assembly provides new insights into carotenoid accumulation and asterid genome evolution.</title>
        <authorList>
            <person name="Iorizzo M."/>
            <person name="Ellison S."/>
            <person name="Senalik D."/>
            <person name="Zeng P."/>
            <person name="Satapoomin P."/>
            <person name="Huang J."/>
            <person name="Bowman M."/>
            <person name="Iovene M."/>
            <person name="Sanseverino W."/>
            <person name="Cavagnaro P."/>
            <person name="Yildiz M."/>
            <person name="Macko-Podgorni A."/>
            <person name="Moranska E."/>
            <person name="Grzebelus E."/>
            <person name="Grzebelus D."/>
            <person name="Ashrafi H."/>
            <person name="Zheng Z."/>
            <person name="Cheng S."/>
            <person name="Spooner D."/>
            <person name="Van Deynze A."/>
            <person name="Simon P."/>
        </authorList>
    </citation>
    <scope>NUCLEOTIDE SEQUENCE</scope>
    <source>
        <tissue evidence="9">Leaf</tissue>
    </source>
</reference>
<evidence type="ECO:0000256" key="6">
    <source>
        <dbReference type="ARBA" id="ARBA00023242"/>
    </source>
</evidence>
<sequence>MQSSGITNNEATFQIPSSFFGNLEDDDFVEQDPGREDHFSFPSGATGNAADFRLSGDFDHKNNVASEEYVPLVCDPLLISLLRPRWKKPDVVINKHRHRKIVTAQGSRDRRVRLSIQIARQFFDLQDNLGFDKASQTIDWLLTQSKSAIEEIAKIKQSHCNVAANEVEKDIEAAEIGEILKRNSSVSISSTRSVAKDLGISVEQQHSSYFAKELRARARERARERTKAKLAVRKLLEVQKLGSDFGCITPNSWNQFSRSSEMSHSIAASILTTKKVNAVENLTTYNQQLNVTSSRLVPSSSITITENWEISNNFSQEMLLVNTCKSVTVSVNADLYSY</sequence>
<keyword evidence="2" id="KW-0217">Developmental protein</keyword>
<evidence type="ECO:0000256" key="4">
    <source>
        <dbReference type="ARBA" id="ARBA00023125"/>
    </source>
</evidence>
<evidence type="ECO:0000313" key="9">
    <source>
        <dbReference type="EMBL" id="WOH10693.1"/>
    </source>
</evidence>
<evidence type="ECO:0000256" key="3">
    <source>
        <dbReference type="ARBA" id="ARBA00023015"/>
    </source>
</evidence>
<dbReference type="GO" id="GO:0043565">
    <property type="term" value="F:sequence-specific DNA binding"/>
    <property type="evidence" value="ECO:0007669"/>
    <property type="project" value="TreeGrafter"/>
</dbReference>
<dbReference type="GO" id="GO:0003700">
    <property type="term" value="F:DNA-binding transcription factor activity"/>
    <property type="evidence" value="ECO:0007669"/>
    <property type="project" value="InterPro"/>
</dbReference>
<dbReference type="PROSITE" id="PS51369">
    <property type="entry name" value="TCP"/>
    <property type="match status" value="1"/>
</dbReference>
<keyword evidence="10" id="KW-1185">Reference proteome</keyword>
<dbReference type="GO" id="GO:0005634">
    <property type="term" value="C:nucleus"/>
    <property type="evidence" value="ECO:0007669"/>
    <property type="project" value="UniProtKB-SubCell"/>
</dbReference>
<dbReference type="GO" id="GO:2000032">
    <property type="term" value="P:regulation of secondary shoot formation"/>
    <property type="evidence" value="ECO:0007669"/>
    <property type="project" value="TreeGrafter"/>
</dbReference>
<proteinExistence type="predicted"/>
<feature type="domain" description="R" evidence="8">
    <location>
        <begin position="212"/>
        <end position="229"/>
    </location>
</feature>
<keyword evidence="5" id="KW-0804">Transcription</keyword>
<dbReference type="Pfam" id="PF03634">
    <property type="entry name" value="TCP"/>
    <property type="match status" value="1"/>
</dbReference>
<dbReference type="InterPro" id="IPR005333">
    <property type="entry name" value="Transcription_factor_TCP"/>
</dbReference>
<feature type="domain" description="TCP" evidence="7">
    <location>
        <begin position="94"/>
        <end position="152"/>
    </location>
</feature>
<dbReference type="EMBL" id="CP093349">
    <property type="protein sequence ID" value="WOH10693.1"/>
    <property type="molecule type" value="Genomic_DNA"/>
</dbReference>
<keyword evidence="3" id="KW-0805">Transcription regulation</keyword>
<dbReference type="PROSITE" id="PS51370">
    <property type="entry name" value="R"/>
    <property type="match status" value="1"/>
</dbReference>
<accession>A0AAF0XMD2</accession>
<evidence type="ECO:0000313" key="10">
    <source>
        <dbReference type="Proteomes" id="UP000077755"/>
    </source>
</evidence>
<gene>
    <name evidence="9" type="ORF">DCAR_0730163</name>
</gene>
<name>A0AAF0XMD2_DAUCS</name>
<evidence type="ECO:0008006" key="11">
    <source>
        <dbReference type="Google" id="ProtNLM"/>
    </source>
</evidence>
<dbReference type="PANTHER" id="PTHR31072:SF224">
    <property type="entry name" value="TRANSCRIPTION FACTOR TCP1"/>
    <property type="match status" value="1"/>
</dbReference>